<dbReference type="InterPro" id="IPR058627">
    <property type="entry name" value="MdtA-like_C"/>
</dbReference>
<comment type="caution">
    <text evidence="4">The sequence shown here is derived from an EMBL/GenBank/DDBJ whole genome shotgun (WGS) entry which is preliminary data.</text>
</comment>
<feature type="transmembrane region" description="Helical" evidence="2">
    <location>
        <begin position="7"/>
        <end position="29"/>
    </location>
</feature>
<dbReference type="EMBL" id="BMRJ01000003">
    <property type="protein sequence ID" value="GGR32671.1"/>
    <property type="molecule type" value="Genomic_DNA"/>
</dbReference>
<accession>A0A918FE76</accession>
<dbReference type="Pfam" id="PF25967">
    <property type="entry name" value="RND-MFP_C"/>
    <property type="match status" value="1"/>
</dbReference>
<keyword evidence="2" id="KW-0472">Membrane</keyword>
<gene>
    <name evidence="4" type="ORF">GCM10010196_28330</name>
</gene>
<protein>
    <recommendedName>
        <fullName evidence="3">Multidrug resistance protein MdtA-like C-terminal permuted SH3 domain-containing protein</fullName>
    </recommendedName>
</protein>
<feature type="region of interest" description="Disordered" evidence="1">
    <location>
        <begin position="208"/>
        <end position="237"/>
    </location>
</feature>
<keyword evidence="5" id="KW-1185">Reference proteome</keyword>
<dbReference type="Gene3D" id="2.40.50.100">
    <property type="match status" value="1"/>
</dbReference>
<evidence type="ECO:0000313" key="5">
    <source>
        <dbReference type="Proteomes" id="UP000610303"/>
    </source>
</evidence>
<evidence type="ECO:0000313" key="4">
    <source>
        <dbReference type="EMBL" id="GGR32671.1"/>
    </source>
</evidence>
<name>A0A918FE76_AGRME</name>
<dbReference type="PANTHER" id="PTHR30469:SF15">
    <property type="entry name" value="HLYD FAMILY OF SECRETION PROTEINS"/>
    <property type="match status" value="1"/>
</dbReference>
<proteinExistence type="predicted"/>
<evidence type="ECO:0000259" key="3">
    <source>
        <dbReference type="Pfam" id="PF25967"/>
    </source>
</evidence>
<sequence>MGVWRKWVFPIIRVVLVAVVAIALVKLAFFPDRAEDDSTLQPGGSLAAPQVVVATGTVTNDLVLTGTVNADPTVAVKASGTGTVDEVFVAAGSQVTAGDKLYDIKVENPPATVEETGPDGQPMTVPAPPSYRFEKVFAPATGVLSSLDVIEGQPVTTGGVTGQVAPPSFNVTASLTPEQQYRLTQQPGEAQVAISGGPAPFTCTGLTIGTPRSPASGSDGQDGAAGQQPQGGGATAATVRCAVPGDVRVFPGLAAEVTIQAGTAENVLVIPTTAVKGGAETGVVWLVDAEGAQTEREVKLGLSDGRQVAVAEGLAEGDSILEFVPGAPAVPAGMEGCELLPGGMQVCGG</sequence>
<feature type="compositionally biased region" description="Low complexity" evidence="1">
    <location>
        <begin position="214"/>
        <end position="228"/>
    </location>
</feature>
<reference evidence="4" key="2">
    <citation type="submission" date="2020-09" db="EMBL/GenBank/DDBJ databases">
        <authorList>
            <person name="Sun Q."/>
            <person name="Ohkuma M."/>
        </authorList>
    </citation>
    <scope>NUCLEOTIDE SEQUENCE</scope>
    <source>
        <strain evidence="4">JCM 3346</strain>
    </source>
</reference>
<dbReference type="AlphaFoldDB" id="A0A918FE76"/>
<dbReference type="Proteomes" id="UP000610303">
    <property type="component" value="Unassembled WGS sequence"/>
</dbReference>
<organism evidence="4 5">
    <name type="scientific">Agromyces mediolanus</name>
    <name type="common">Corynebacterium mediolanum</name>
    <dbReference type="NCBI Taxonomy" id="41986"/>
    <lineage>
        <taxon>Bacteria</taxon>
        <taxon>Bacillati</taxon>
        <taxon>Actinomycetota</taxon>
        <taxon>Actinomycetes</taxon>
        <taxon>Micrococcales</taxon>
        <taxon>Microbacteriaceae</taxon>
        <taxon>Agromyces</taxon>
    </lineage>
</organism>
<feature type="domain" description="Multidrug resistance protein MdtA-like C-terminal permuted SH3" evidence="3">
    <location>
        <begin position="266"/>
        <end position="320"/>
    </location>
</feature>
<dbReference type="RefSeq" id="WP_189086043.1">
    <property type="nucleotide sequence ID" value="NZ_BMRJ01000003.1"/>
</dbReference>
<dbReference type="Gene3D" id="2.40.420.20">
    <property type="match status" value="1"/>
</dbReference>
<keyword evidence="2" id="KW-0812">Transmembrane</keyword>
<dbReference type="PANTHER" id="PTHR30469">
    <property type="entry name" value="MULTIDRUG RESISTANCE PROTEIN MDTA"/>
    <property type="match status" value="1"/>
</dbReference>
<dbReference type="SUPFAM" id="SSF111369">
    <property type="entry name" value="HlyD-like secretion proteins"/>
    <property type="match status" value="1"/>
</dbReference>
<evidence type="ECO:0000256" key="2">
    <source>
        <dbReference type="SAM" id="Phobius"/>
    </source>
</evidence>
<reference evidence="4" key="1">
    <citation type="journal article" date="2014" name="Int. J. Syst. Evol. Microbiol.">
        <title>Complete genome sequence of Corynebacterium casei LMG S-19264T (=DSM 44701T), isolated from a smear-ripened cheese.</title>
        <authorList>
            <consortium name="US DOE Joint Genome Institute (JGI-PGF)"/>
            <person name="Walter F."/>
            <person name="Albersmeier A."/>
            <person name="Kalinowski J."/>
            <person name="Ruckert C."/>
        </authorList>
    </citation>
    <scope>NUCLEOTIDE SEQUENCE</scope>
    <source>
        <strain evidence="4">JCM 3346</strain>
    </source>
</reference>
<dbReference type="GO" id="GO:1990281">
    <property type="term" value="C:efflux pump complex"/>
    <property type="evidence" value="ECO:0007669"/>
    <property type="project" value="TreeGrafter"/>
</dbReference>
<keyword evidence="2" id="KW-1133">Transmembrane helix</keyword>
<evidence type="ECO:0000256" key="1">
    <source>
        <dbReference type="SAM" id="MobiDB-lite"/>
    </source>
</evidence>
<dbReference type="GO" id="GO:0015562">
    <property type="term" value="F:efflux transmembrane transporter activity"/>
    <property type="evidence" value="ECO:0007669"/>
    <property type="project" value="TreeGrafter"/>
</dbReference>